<accession>A0A919M9P7</accession>
<feature type="region of interest" description="Disordered" evidence="1">
    <location>
        <begin position="69"/>
        <end position="97"/>
    </location>
</feature>
<proteinExistence type="predicted"/>
<reference evidence="2" key="1">
    <citation type="submission" date="2021-01" db="EMBL/GenBank/DDBJ databases">
        <title>Whole genome shotgun sequence of Actinoplanes cyaneus NBRC 14990.</title>
        <authorList>
            <person name="Komaki H."/>
            <person name="Tamura T."/>
        </authorList>
    </citation>
    <scope>NUCLEOTIDE SEQUENCE</scope>
    <source>
        <strain evidence="2">NBRC 14990</strain>
    </source>
</reference>
<name>A0A919M9P7_9ACTN</name>
<feature type="compositionally biased region" description="Polar residues" evidence="1">
    <location>
        <begin position="72"/>
        <end position="81"/>
    </location>
</feature>
<dbReference type="EMBL" id="BOMH01000066">
    <property type="protein sequence ID" value="GID69683.1"/>
    <property type="molecule type" value="Genomic_DNA"/>
</dbReference>
<protein>
    <submittedName>
        <fullName evidence="2">Uncharacterized protein</fullName>
    </submittedName>
</protein>
<evidence type="ECO:0000256" key="1">
    <source>
        <dbReference type="SAM" id="MobiDB-lite"/>
    </source>
</evidence>
<dbReference type="Proteomes" id="UP000619479">
    <property type="component" value="Unassembled WGS sequence"/>
</dbReference>
<organism evidence="2 3">
    <name type="scientific">Actinoplanes cyaneus</name>
    <dbReference type="NCBI Taxonomy" id="52696"/>
    <lineage>
        <taxon>Bacteria</taxon>
        <taxon>Bacillati</taxon>
        <taxon>Actinomycetota</taxon>
        <taxon>Actinomycetes</taxon>
        <taxon>Micromonosporales</taxon>
        <taxon>Micromonosporaceae</taxon>
        <taxon>Actinoplanes</taxon>
    </lineage>
</organism>
<evidence type="ECO:0000313" key="2">
    <source>
        <dbReference type="EMBL" id="GID69683.1"/>
    </source>
</evidence>
<sequence length="97" mass="10308">MDMGLPSIGRSQRTVPARRRQARHIAATFVDGCNVSRRKHPGNISELGSRWAAAGPPLGRRLAGWRSRLQKRSGTALSTSPAVAAGFPGCQGGPKHP</sequence>
<gene>
    <name evidence="2" type="ORF">Acy02nite_75640</name>
</gene>
<evidence type="ECO:0000313" key="3">
    <source>
        <dbReference type="Proteomes" id="UP000619479"/>
    </source>
</evidence>
<comment type="caution">
    <text evidence="2">The sequence shown here is derived from an EMBL/GenBank/DDBJ whole genome shotgun (WGS) entry which is preliminary data.</text>
</comment>
<keyword evidence="3" id="KW-1185">Reference proteome</keyword>
<dbReference type="AlphaFoldDB" id="A0A919M9P7"/>